<accession>A0AAD9PZC8</accession>
<evidence type="ECO:0008006" key="3">
    <source>
        <dbReference type="Google" id="ProtNLM"/>
    </source>
</evidence>
<dbReference type="EMBL" id="JARQWQ010000095">
    <property type="protein sequence ID" value="KAK2551664.1"/>
    <property type="molecule type" value="Genomic_DNA"/>
</dbReference>
<keyword evidence="2" id="KW-1185">Reference proteome</keyword>
<dbReference type="Proteomes" id="UP001249851">
    <property type="component" value="Unassembled WGS sequence"/>
</dbReference>
<sequence>MYVDSKTSILLQTCIALASNPTSVQPREKHCVRIILDSGSQKTNITQQLKETLGLKALARERLCMKTFGSDYDNLKTL</sequence>
<organism evidence="1 2">
    <name type="scientific">Acropora cervicornis</name>
    <name type="common">Staghorn coral</name>
    <dbReference type="NCBI Taxonomy" id="6130"/>
    <lineage>
        <taxon>Eukaryota</taxon>
        <taxon>Metazoa</taxon>
        <taxon>Cnidaria</taxon>
        <taxon>Anthozoa</taxon>
        <taxon>Hexacorallia</taxon>
        <taxon>Scleractinia</taxon>
        <taxon>Astrocoeniina</taxon>
        <taxon>Acroporidae</taxon>
        <taxon>Acropora</taxon>
    </lineage>
</organism>
<gene>
    <name evidence="1" type="ORF">P5673_027447</name>
</gene>
<proteinExistence type="predicted"/>
<evidence type="ECO:0000313" key="1">
    <source>
        <dbReference type="EMBL" id="KAK2551664.1"/>
    </source>
</evidence>
<reference evidence="1" key="2">
    <citation type="journal article" date="2023" name="Science">
        <title>Genomic signatures of disease resistance in endangered staghorn corals.</title>
        <authorList>
            <person name="Vollmer S.V."/>
            <person name="Selwyn J.D."/>
            <person name="Despard B.A."/>
            <person name="Roesel C.L."/>
        </authorList>
    </citation>
    <scope>NUCLEOTIDE SEQUENCE</scope>
    <source>
        <strain evidence="1">K2</strain>
    </source>
</reference>
<evidence type="ECO:0000313" key="2">
    <source>
        <dbReference type="Proteomes" id="UP001249851"/>
    </source>
</evidence>
<dbReference type="AlphaFoldDB" id="A0AAD9PZC8"/>
<reference evidence="1" key="1">
    <citation type="journal article" date="2023" name="G3 (Bethesda)">
        <title>Whole genome assembly and annotation of the endangered Caribbean coral Acropora cervicornis.</title>
        <authorList>
            <person name="Selwyn J.D."/>
            <person name="Vollmer S.V."/>
        </authorList>
    </citation>
    <scope>NUCLEOTIDE SEQUENCE</scope>
    <source>
        <strain evidence="1">K2</strain>
    </source>
</reference>
<comment type="caution">
    <text evidence="1">The sequence shown here is derived from an EMBL/GenBank/DDBJ whole genome shotgun (WGS) entry which is preliminary data.</text>
</comment>
<protein>
    <recommendedName>
        <fullName evidence="3">Peptidase aspartic putative domain-containing protein</fullName>
    </recommendedName>
</protein>
<name>A0AAD9PZC8_ACRCE</name>